<evidence type="ECO:0000313" key="4">
    <source>
        <dbReference type="EMBL" id="PIA45262.1"/>
    </source>
</evidence>
<dbReference type="GO" id="GO:0009611">
    <property type="term" value="P:response to wounding"/>
    <property type="evidence" value="ECO:0007669"/>
    <property type="project" value="InterPro"/>
</dbReference>
<dbReference type="PROSITE" id="PS00285">
    <property type="entry name" value="POTATO_INHIBITOR"/>
    <property type="match status" value="1"/>
</dbReference>
<dbReference type="InterPro" id="IPR000864">
    <property type="entry name" value="Prot_inh_pot1"/>
</dbReference>
<evidence type="ECO:0000256" key="3">
    <source>
        <dbReference type="ARBA" id="ARBA00022900"/>
    </source>
</evidence>
<keyword evidence="2" id="KW-0646">Protease inhibitor</keyword>
<dbReference type="OrthoDB" id="10013825at2759"/>
<accession>A0A2G5DP21</accession>
<dbReference type="Proteomes" id="UP000230069">
    <property type="component" value="Unassembled WGS sequence"/>
</dbReference>
<proteinExistence type="inferred from homology"/>
<name>A0A2G5DP21_AQUCA</name>
<dbReference type="InterPro" id="IPR036354">
    <property type="entry name" value="Prot_inh_pot1_sf"/>
</dbReference>
<evidence type="ECO:0000256" key="1">
    <source>
        <dbReference type="ARBA" id="ARBA00008210"/>
    </source>
</evidence>
<dbReference type="PANTHER" id="PTHR33091:SF73">
    <property type="entry name" value="INHIBITOR OF TRYPSIN AND HAGEMAN FACTOR-LIKE"/>
    <property type="match status" value="1"/>
</dbReference>
<dbReference type="PANTHER" id="PTHR33091">
    <property type="entry name" value="PROTEIN, PUTATIVE, EXPRESSED-RELATED"/>
    <property type="match status" value="1"/>
</dbReference>
<dbReference type="GO" id="GO:0004867">
    <property type="term" value="F:serine-type endopeptidase inhibitor activity"/>
    <property type="evidence" value="ECO:0007669"/>
    <property type="project" value="UniProtKB-KW"/>
</dbReference>
<protein>
    <submittedName>
        <fullName evidence="4">Uncharacterized protein</fullName>
    </submittedName>
</protein>
<gene>
    <name evidence="4" type="ORF">AQUCO_01700655v1</name>
</gene>
<comment type="similarity">
    <text evidence="1">Belongs to the protease inhibitor I13 (potato type I serine protease inhibitor) family.</text>
</comment>
<dbReference type="InParanoid" id="A0A2G5DP21"/>
<dbReference type="Pfam" id="PF00280">
    <property type="entry name" value="potato_inhibit"/>
    <property type="match status" value="1"/>
</dbReference>
<keyword evidence="5" id="KW-1185">Reference proteome</keyword>
<dbReference type="Gene3D" id="3.30.10.10">
    <property type="entry name" value="Trypsin Inhibitor V, subunit A"/>
    <property type="match status" value="1"/>
</dbReference>
<dbReference type="EMBL" id="KZ305034">
    <property type="protein sequence ID" value="PIA45262.1"/>
    <property type="molecule type" value="Genomic_DNA"/>
</dbReference>
<sequence length="72" mass="8307">MREFPCTGKQIWPELVGVDGHEAAVRIERENNSVHAEVVMKGMEIVPMDFKCNRVWVWVDSNWKVAQVPRIG</sequence>
<evidence type="ECO:0000256" key="2">
    <source>
        <dbReference type="ARBA" id="ARBA00022690"/>
    </source>
</evidence>
<organism evidence="4 5">
    <name type="scientific">Aquilegia coerulea</name>
    <name type="common">Rocky mountain columbine</name>
    <dbReference type="NCBI Taxonomy" id="218851"/>
    <lineage>
        <taxon>Eukaryota</taxon>
        <taxon>Viridiplantae</taxon>
        <taxon>Streptophyta</taxon>
        <taxon>Embryophyta</taxon>
        <taxon>Tracheophyta</taxon>
        <taxon>Spermatophyta</taxon>
        <taxon>Magnoliopsida</taxon>
        <taxon>Ranunculales</taxon>
        <taxon>Ranunculaceae</taxon>
        <taxon>Thalictroideae</taxon>
        <taxon>Aquilegia</taxon>
    </lineage>
</organism>
<reference evidence="4 5" key="1">
    <citation type="submission" date="2017-09" db="EMBL/GenBank/DDBJ databases">
        <title>WGS assembly of Aquilegia coerulea Goldsmith.</title>
        <authorList>
            <person name="Hodges S."/>
            <person name="Kramer E."/>
            <person name="Nordborg M."/>
            <person name="Tomkins J."/>
            <person name="Borevitz J."/>
            <person name="Derieg N."/>
            <person name="Yan J."/>
            <person name="Mihaltcheva S."/>
            <person name="Hayes R.D."/>
            <person name="Rokhsar D."/>
        </authorList>
    </citation>
    <scope>NUCLEOTIDE SEQUENCE [LARGE SCALE GENOMIC DNA]</scope>
    <source>
        <strain evidence="5">cv. Goldsmith</strain>
    </source>
</reference>
<dbReference type="AlphaFoldDB" id="A0A2G5DP21"/>
<evidence type="ECO:0000313" key="5">
    <source>
        <dbReference type="Proteomes" id="UP000230069"/>
    </source>
</evidence>
<keyword evidence="3" id="KW-0722">Serine protease inhibitor</keyword>
<dbReference type="SUPFAM" id="SSF54654">
    <property type="entry name" value="CI-2 family of serine protease inhibitors"/>
    <property type="match status" value="1"/>
</dbReference>